<dbReference type="InterPro" id="IPR023296">
    <property type="entry name" value="Glyco_hydro_beta-prop_sf"/>
</dbReference>
<comment type="caution">
    <text evidence="3">The sequence shown here is derived from an EMBL/GenBank/DDBJ whole genome shotgun (WGS) entry which is preliminary data.</text>
</comment>
<dbReference type="InterPro" id="IPR036477">
    <property type="entry name" value="Formyl_transf_N_sf"/>
</dbReference>
<protein>
    <submittedName>
        <fullName evidence="3">Uncharacterized protein</fullName>
    </submittedName>
</protein>
<feature type="domain" description="Glucosamine inositolphosphorylceramide transferase 1 N-terminal" evidence="2">
    <location>
        <begin position="306"/>
        <end position="515"/>
    </location>
</feature>
<dbReference type="Gene3D" id="3.40.50.170">
    <property type="entry name" value="Formyl transferase, N-terminal domain"/>
    <property type="match status" value="1"/>
</dbReference>
<dbReference type="Gene3D" id="2.115.10.20">
    <property type="entry name" value="Glycosyl hydrolase domain, family 43"/>
    <property type="match status" value="1"/>
</dbReference>
<dbReference type="AlphaFoldDB" id="A3HRJ0"/>
<reference evidence="3 4" key="1">
    <citation type="journal article" date="2011" name="J. Bacteriol.">
        <title>Complete genome sequence of Algoriphagus sp. PR1, bacterial prey of a colony-forming choanoflagellate.</title>
        <authorList>
            <person name="Alegado R.A."/>
            <person name="Ferriera S."/>
            <person name="Nusbaum C."/>
            <person name="Young S.K."/>
            <person name="Zeng Q."/>
            <person name="Imamovic A."/>
            <person name="Fairclough S.R."/>
            <person name="King N."/>
        </authorList>
    </citation>
    <scope>NUCLEOTIDE SEQUENCE [LARGE SCALE GENOMIC DNA]</scope>
    <source>
        <strain evidence="3 4">PR1</strain>
    </source>
</reference>
<evidence type="ECO:0000259" key="2">
    <source>
        <dbReference type="Pfam" id="PF24793"/>
    </source>
</evidence>
<name>A3HRJ0_9BACT</name>
<dbReference type="SUPFAM" id="SSF53328">
    <property type="entry name" value="Formyltransferase"/>
    <property type="match status" value="1"/>
</dbReference>
<dbReference type="OrthoDB" id="3771157at2"/>
<dbReference type="InterPro" id="IPR002376">
    <property type="entry name" value="Formyl_transf_N"/>
</dbReference>
<sequence>MTFKNYNSPQLYRIGILTDSDTLQAWEWECLNALIQQVNAELVLEIRNLSPKPSGKKSPFLYRVYRALDRKIFKSEFDAFKRTPIDSLSQSNFTQIQVKPIQTTYRDDFLKEDLEKIKAFKLDLILRFGFRILTGEILKIPRLGVWSFHHGDPSVYRGGPPAFWEVMLGWETTGTVLQKLTEQLDQGEILYQSYAQTNPLSVDRNANAIFWKSSCFVARILSRINTLGEEAWLEELSESKRDQKPKVELKRPPETFEMIALFWKLLRRNINRKIQEIKKPAHWEIAVVNHSQSDAIQSSEIELLRQEDISSNYLADPFPVFYQGKSYVFAEEFDQQTKKGRIVCLVPETEKQTILKPVIQEAWHVSYPFIWEENGSYYLIPESAEAGKLFIYKGLDFPFQWGMKEVFFDGEGYDPTLYVANGKYWLFLNQKPHPASSPFDELNLYYSDSLHSSEWKAHPMNPIVSDVRCSRPAGKLFEKEGKLFRPAQDSGRRYGHRIAVREILEMTENSYEEQTAYFIEPELVPPALGVHTLNFCGDQMYLDFYFRK</sequence>
<evidence type="ECO:0000259" key="1">
    <source>
        <dbReference type="Pfam" id="PF00551"/>
    </source>
</evidence>
<dbReference type="Pfam" id="PF00551">
    <property type="entry name" value="Formyl_trans_N"/>
    <property type="match status" value="1"/>
</dbReference>
<dbReference type="eggNOG" id="COG0223">
    <property type="taxonomic scope" value="Bacteria"/>
</dbReference>
<proteinExistence type="predicted"/>
<accession>A3HRJ0</accession>
<evidence type="ECO:0000313" key="4">
    <source>
        <dbReference type="Proteomes" id="UP000003919"/>
    </source>
</evidence>
<organism evidence="3 4">
    <name type="scientific">Algoriphagus machipongonensis</name>
    <dbReference type="NCBI Taxonomy" id="388413"/>
    <lineage>
        <taxon>Bacteria</taxon>
        <taxon>Pseudomonadati</taxon>
        <taxon>Bacteroidota</taxon>
        <taxon>Cytophagia</taxon>
        <taxon>Cytophagales</taxon>
        <taxon>Cyclobacteriaceae</taxon>
        <taxon>Algoriphagus</taxon>
    </lineage>
</organism>
<dbReference type="RefSeq" id="WP_008200132.1">
    <property type="nucleotide sequence ID" value="NZ_CM001023.1"/>
</dbReference>
<gene>
    <name evidence="3" type="ORF">ALPR1_09595</name>
</gene>
<dbReference type="STRING" id="388413.ALPR1_09595"/>
<dbReference type="SUPFAM" id="SSF75005">
    <property type="entry name" value="Arabinanase/levansucrase/invertase"/>
    <property type="match status" value="1"/>
</dbReference>
<dbReference type="Proteomes" id="UP000003919">
    <property type="component" value="Chromosome"/>
</dbReference>
<dbReference type="InterPro" id="IPR056442">
    <property type="entry name" value="GINT1_N"/>
</dbReference>
<evidence type="ECO:0000313" key="3">
    <source>
        <dbReference type="EMBL" id="EAZ82458.1"/>
    </source>
</evidence>
<dbReference type="HOGENOM" id="CLU_518615_0_0_10"/>
<dbReference type="EMBL" id="CM001023">
    <property type="protein sequence ID" value="EAZ82458.1"/>
    <property type="molecule type" value="Genomic_DNA"/>
</dbReference>
<dbReference type="EMBL" id="AAXU02000001">
    <property type="protein sequence ID" value="EAZ82458.1"/>
    <property type="molecule type" value="Genomic_DNA"/>
</dbReference>
<keyword evidence="4" id="KW-1185">Reference proteome</keyword>
<feature type="domain" description="Formyl transferase N-terminal" evidence="1">
    <location>
        <begin position="103"/>
        <end position="196"/>
    </location>
</feature>
<dbReference type="Pfam" id="PF24793">
    <property type="entry name" value="GINT1_N"/>
    <property type="match status" value="1"/>
</dbReference>